<dbReference type="AlphaFoldDB" id="A0A815PK57"/>
<evidence type="ECO:0000313" key="2">
    <source>
        <dbReference type="Proteomes" id="UP000663852"/>
    </source>
</evidence>
<dbReference type="EMBL" id="CAJNOJ010000444">
    <property type="protein sequence ID" value="CAF1450361.1"/>
    <property type="molecule type" value="Genomic_DNA"/>
</dbReference>
<reference evidence="1" key="1">
    <citation type="submission" date="2021-02" db="EMBL/GenBank/DDBJ databases">
        <authorList>
            <person name="Nowell W R."/>
        </authorList>
    </citation>
    <scope>NUCLEOTIDE SEQUENCE</scope>
</reference>
<comment type="caution">
    <text evidence="1">The sequence shown here is derived from an EMBL/GenBank/DDBJ whole genome shotgun (WGS) entry which is preliminary data.</text>
</comment>
<gene>
    <name evidence="1" type="ORF">EDS130_LOCUS39478</name>
</gene>
<proteinExistence type="predicted"/>
<name>A0A815PK57_ADIRI</name>
<dbReference type="Proteomes" id="UP000663852">
    <property type="component" value="Unassembled WGS sequence"/>
</dbReference>
<protein>
    <submittedName>
        <fullName evidence="1">Uncharacterized protein</fullName>
    </submittedName>
</protein>
<sequence length="126" mass="13580">MGIFSVGSTLVKPKREAAVEKSVVENENISFIAAEGTFSIAIEKTMIKVVIKIVEKLVDRIIENVAKKIPFIGISSGIGFVIWRILENPAFFSTYVKAGFEILSGITSTIPGIGTTFSITTEIALA</sequence>
<organism evidence="1 2">
    <name type="scientific">Adineta ricciae</name>
    <name type="common">Rotifer</name>
    <dbReference type="NCBI Taxonomy" id="249248"/>
    <lineage>
        <taxon>Eukaryota</taxon>
        <taxon>Metazoa</taxon>
        <taxon>Spiralia</taxon>
        <taxon>Gnathifera</taxon>
        <taxon>Rotifera</taxon>
        <taxon>Eurotatoria</taxon>
        <taxon>Bdelloidea</taxon>
        <taxon>Adinetida</taxon>
        <taxon>Adinetidae</taxon>
        <taxon>Adineta</taxon>
    </lineage>
</organism>
<evidence type="ECO:0000313" key="1">
    <source>
        <dbReference type="EMBL" id="CAF1450361.1"/>
    </source>
</evidence>
<accession>A0A815PK57</accession>